<dbReference type="EC" id="2.7.13.3" evidence="3"/>
<dbReference type="PANTHER" id="PTHR45453">
    <property type="entry name" value="PHOSPHATE REGULON SENSOR PROTEIN PHOR"/>
    <property type="match status" value="1"/>
</dbReference>
<keyword evidence="9" id="KW-0902">Two-component regulatory system</keyword>
<dbReference type="CDD" id="cd00082">
    <property type="entry name" value="HisKA"/>
    <property type="match status" value="1"/>
</dbReference>
<evidence type="ECO:0000256" key="1">
    <source>
        <dbReference type="ARBA" id="ARBA00000085"/>
    </source>
</evidence>
<dbReference type="OrthoDB" id="9813151at2"/>
<dbReference type="RefSeq" id="WP_090714475.1">
    <property type="nucleotide sequence ID" value="NZ_CBCSKY010000009.1"/>
</dbReference>
<dbReference type="InterPro" id="IPR003594">
    <property type="entry name" value="HATPase_dom"/>
</dbReference>
<dbReference type="SUPFAM" id="SSF47384">
    <property type="entry name" value="Homodimeric domain of signal transducing histidine kinase"/>
    <property type="match status" value="1"/>
</dbReference>
<comment type="subcellular location">
    <subcellularLocation>
        <location evidence="2">Membrane</location>
    </subcellularLocation>
</comment>
<evidence type="ECO:0000313" key="13">
    <source>
        <dbReference type="Proteomes" id="UP000199050"/>
    </source>
</evidence>
<dbReference type="SMART" id="SM00387">
    <property type="entry name" value="HATPase_c"/>
    <property type="match status" value="1"/>
</dbReference>
<evidence type="ECO:0000256" key="4">
    <source>
        <dbReference type="ARBA" id="ARBA00022553"/>
    </source>
</evidence>
<dbReference type="InterPro" id="IPR036890">
    <property type="entry name" value="HATPase_C_sf"/>
</dbReference>
<evidence type="ECO:0000256" key="6">
    <source>
        <dbReference type="ARBA" id="ARBA00022741"/>
    </source>
</evidence>
<sequence length="403" mass="45786">MIRQLRNKYILINFLLMFFVFICIIFLIYISARMQAYKTANFKLTISMSAEIEFLKKDPQHPVAIAAIVDETNPSAVDWLIVDSALGQQMIDRVLAKAVKLQRESAAITVDSHSFMFVKHRMPPEEHKLRILFTDITYAEKSLHSLLLILITISGLSSIILLGVSFYISQRSIRPIEEMFEREQKFISDISHNLKTPIAVISTNLAVISMHEQETIKNQSKWIGYIHSQLNKMSSIVNDLLTIARMESLDVQLNLQEVQLSKLLEASLLYMEERFFSSNITVTPDIDQHIYVTADKSDISQLIDLLLDNAAKYTPHNGEITVMLKAGHYSNTLSISNTTEGITEAHLPFLFERFYQVNTASDGSGLGLSIAHSIVQRYKGRIYAQIIDDNEIVFTVELPVDNP</sequence>
<dbReference type="GO" id="GO:0016036">
    <property type="term" value="P:cellular response to phosphate starvation"/>
    <property type="evidence" value="ECO:0007669"/>
    <property type="project" value="TreeGrafter"/>
</dbReference>
<dbReference type="InterPro" id="IPR050351">
    <property type="entry name" value="BphY/WalK/GraS-like"/>
</dbReference>
<comment type="catalytic activity">
    <reaction evidence="1">
        <text>ATP + protein L-histidine = ADP + protein N-phospho-L-histidine.</text>
        <dbReference type="EC" id="2.7.13.3"/>
    </reaction>
</comment>
<keyword evidence="4" id="KW-0597">Phosphoprotein</keyword>
<keyword evidence="10" id="KW-0472">Membrane</keyword>
<dbReference type="EMBL" id="FNDX01000011">
    <property type="protein sequence ID" value="SDJ06739.1"/>
    <property type="molecule type" value="Genomic_DNA"/>
</dbReference>
<dbReference type="InterPro" id="IPR005467">
    <property type="entry name" value="His_kinase_dom"/>
</dbReference>
<keyword evidence="6" id="KW-0547">Nucleotide-binding</keyword>
<dbReference type="InterPro" id="IPR036097">
    <property type="entry name" value="HisK_dim/P_sf"/>
</dbReference>
<evidence type="ECO:0000256" key="5">
    <source>
        <dbReference type="ARBA" id="ARBA00022679"/>
    </source>
</evidence>
<evidence type="ECO:0000256" key="2">
    <source>
        <dbReference type="ARBA" id="ARBA00004370"/>
    </source>
</evidence>
<dbReference type="InterPro" id="IPR004358">
    <property type="entry name" value="Sig_transdc_His_kin-like_C"/>
</dbReference>
<reference evidence="13" key="1">
    <citation type="submission" date="2016-10" db="EMBL/GenBank/DDBJ databases">
        <authorList>
            <person name="Varghese N."/>
            <person name="Submissions S."/>
        </authorList>
    </citation>
    <scope>NUCLEOTIDE SEQUENCE [LARGE SCALE GENOMIC DNA]</scope>
    <source>
        <strain evidence="13">CGMCC 1.11012</strain>
    </source>
</reference>
<dbReference type="AlphaFoldDB" id="A0A1G8QPN1"/>
<evidence type="ECO:0000259" key="11">
    <source>
        <dbReference type="PROSITE" id="PS50109"/>
    </source>
</evidence>
<dbReference type="SUPFAM" id="SSF55874">
    <property type="entry name" value="ATPase domain of HSP90 chaperone/DNA topoisomerase II/histidine kinase"/>
    <property type="match status" value="1"/>
</dbReference>
<dbReference type="PROSITE" id="PS50109">
    <property type="entry name" value="HIS_KIN"/>
    <property type="match status" value="1"/>
</dbReference>
<keyword evidence="10" id="KW-1133">Transmembrane helix</keyword>
<dbReference type="Gene3D" id="1.10.287.130">
    <property type="match status" value="1"/>
</dbReference>
<dbReference type="InterPro" id="IPR003661">
    <property type="entry name" value="HisK_dim/P_dom"/>
</dbReference>
<evidence type="ECO:0000256" key="3">
    <source>
        <dbReference type="ARBA" id="ARBA00012438"/>
    </source>
</evidence>
<dbReference type="GO" id="GO:0005524">
    <property type="term" value="F:ATP binding"/>
    <property type="evidence" value="ECO:0007669"/>
    <property type="project" value="UniProtKB-KW"/>
</dbReference>
<dbReference type="GO" id="GO:0000155">
    <property type="term" value="F:phosphorelay sensor kinase activity"/>
    <property type="evidence" value="ECO:0007669"/>
    <property type="project" value="InterPro"/>
</dbReference>
<dbReference type="GO" id="GO:0005886">
    <property type="term" value="C:plasma membrane"/>
    <property type="evidence" value="ECO:0007669"/>
    <property type="project" value="TreeGrafter"/>
</dbReference>
<dbReference type="GO" id="GO:0004721">
    <property type="term" value="F:phosphoprotein phosphatase activity"/>
    <property type="evidence" value="ECO:0007669"/>
    <property type="project" value="TreeGrafter"/>
</dbReference>
<evidence type="ECO:0000256" key="9">
    <source>
        <dbReference type="ARBA" id="ARBA00023012"/>
    </source>
</evidence>
<dbReference type="STRING" id="1174501.SAMN05216192_11195"/>
<evidence type="ECO:0000313" key="12">
    <source>
        <dbReference type="EMBL" id="SDJ06739.1"/>
    </source>
</evidence>
<evidence type="ECO:0000256" key="10">
    <source>
        <dbReference type="SAM" id="Phobius"/>
    </source>
</evidence>
<keyword evidence="8" id="KW-0067">ATP-binding</keyword>
<feature type="transmembrane region" description="Helical" evidence="10">
    <location>
        <begin position="12"/>
        <end position="32"/>
    </location>
</feature>
<keyword evidence="10" id="KW-0812">Transmembrane</keyword>
<feature type="domain" description="Histidine kinase" evidence="11">
    <location>
        <begin position="189"/>
        <end position="402"/>
    </location>
</feature>
<dbReference type="Pfam" id="PF02518">
    <property type="entry name" value="HATPase_c"/>
    <property type="match status" value="1"/>
</dbReference>
<keyword evidence="13" id="KW-1185">Reference proteome</keyword>
<dbReference type="Gene3D" id="3.30.565.10">
    <property type="entry name" value="Histidine kinase-like ATPase, C-terminal domain"/>
    <property type="match status" value="1"/>
</dbReference>
<evidence type="ECO:0000256" key="8">
    <source>
        <dbReference type="ARBA" id="ARBA00022840"/>
    </source>
</evidence>
<organism evidence="12 13">
    <name type="scientific">Paenibacillus typhae</name>
    <dbReference type="NCBI Taxonomy" id="1174501"/>
    <lineage>
        <taxon>Bacteria</taxon>
        <taxon>Bacillati</taxon>
        <taxon>Bacillota</taxon>
        <taxon>Bacilli</taxon>
        <taxon>Bacillales</taxon>
        <taxon>Paenibacillaceae</taxon>
        <taxon>Paenibacillus</taxon>
    </lineage>
</organism>
<keyword evidence="5" id="KW-0808">Transferase</keyword>
<gene>
    <name evidence="12" type="ORF">SAMN05216192_11195</name>
</gene>
<dbReference type="SMART" id="SM00388">
    <property type="entry name" value="HisKA"/>
    <property type="match status" value="1"/>
</dbReference>
<proteinExistence type="predicted"/>
<feature type="transmembrane region" description="Helical" evidence="10">
    <location>
        <begin position="146"/>
        <end position="169"/>
    </location>
</feature>
<dbReference type="PRINTS" id="PR00344">
    <property type="entry name" value="BCTRLSENSOR"/>
</dbReference>
<dbReference type="Proteomes" id="UP000199050">
    <property type="component" value="Unassembled WGS sequence"/>
</dbReference>
<keyword evidence="7 12" id="KW-0418">Kinase</keyword>
<dbReference type="PANTHER" id="PTHR45453:SF1">
    <property type="entry name" value="PHOSPHATE REGULON SENSOR PROTEIN PHOR"/>
    <property type="match status" value="1"/>
</dbReference>
<accession>A0A1G8QPN1</accession>
<protein>
    <recommendedName>
        <fullName evidence="3">histidine kinase</fullName>
        <ecNumber evidence="3">2.7.13.3</ecNumber>
    </recommendedName>
</protein>
<dbReference type="Pfam" id="PF00512">
    <property type="entry name" value="HisKA"/>
    <property type="match status" value="1"/>
</dbReference>
<evidence type="ECO:0000256" key="7">
    <source>
        <dbReference type="ARBA" id="ARBA00022777"/>
    </source>
</evidence>
<name>A0A1G8QPN1_9BACL</name>